<keyword evidence="2" id="KW-1185">Reference proteome</keyword>
<name>A0A9P1IG06_9PELO</name>
<sequence length="90" mass="10314">MQSSTAQFSWKSQFFFGKRTKNAMMISTGTTTTISNVDLIPVKFAKNLKIQIPANATWHCEIAKDIAHGIRYKGMVTFRYEKHSFAVYFV</sequence>
<evidence type="ECO:0000313" key="1">
    <source>
        <dbReference type="EMBL" id="CAI5443878.1"/>
    </source>
</evidence>
<dbReference type="Proteomes" id="UP001152747">
    <property type="component" value="Unassembled WGS sequence"/>
</dbReference>
<proteinExistence type="predicted"/>
<organism evidence="1 2">
    <name type="scientific">Caenorhabditis angaria</name>
    <dbReference type="NCBI Taxonomy" id="860376"/>
    <lineage>
        <taxon>Eukaryota</taxon>
        <taxon>Metazoa</taxon>
        <taxon>Ecdysozoa</taxon>
        <taxon>Nematoda</taxon>
        <taxon>Chromadorea</taxon>
        <taxon>Rhabditida</taxon>
        <taxon>Rhabditina</taxon>
        <taxon>Rhabditomorpha</taxon>
        <taxon>Rhabditoidea</taxon>
        <taxon>Rhabditidae</taxon>
        <taxon>Peloderinae</taxon>
        <taxon>Caenorhabditis</taxon>
    </lineage>
</organism>
<dbReference type="EMBL" id="CANHGI010000002">
    <property type="protein sequence ID" value="CAI5443878.1"/>
    <property type="molecule type" value="Genomic_DNA"/>
</dbReference>
<protein>
    <submittedName>
        <fullName evidence="1">Uncharacterized protein</fullName>
    </submittedName>
</protein>
<accession>A0A9P1IG06</accession>
<comment type="caution">
    <text evidence="1">The sequence shown here is derived from an EMBL/GenBank/DDBJ whole genome shotgun (WGS) entry which is preliminary data.</text>
</comment>
<reference evidence="1" key="1">
    <citation type="submission" date="2022-11" db="EMBL/GenBank/DDBJ databases">
        <authorList>
            <person name="Kikuchi T."/>
        </authorList>
    </citation>
    <scope>NUCLEOTIDE SEQUENCE</scope>
    <source>
        <strain evidence="1">PS1010</strain>
    </source>
</reference>
<dbReference type="AlphaFoldDB" id="A0A9P1IG06"/>
<gene>
    <name evidence="1" type="ORF">CAMP_LOCUS6515</name>
</gene>
<evidence type="ECO:0000313" key="2">
    <source>
        <dbReference type="Proteomes" id="UP001152747"/>
    </source>
</evidence>